<dbReference type="AlphaFoldDB" id="I4G8X6"/>
<dbReference type="EMBL" id="CAIJ01000508">
    <property type="protein sequence ID" value="CCI04387.1"/>
    <property type="molecule type" value="Genomic_DNA"/>
</dbReference>
<name>I4G8X6_MICAE</name>
<comment type="caution">
    <text evidence="1">The sequence shown here is derived from an EMBL/GenBank/DDBJ whole genome shotgun (WGS) entry which is preliminary data.</text>
</comment>
<organism evidence="1 2">
    <name type="scientific">Microcystis aeruginosa PCC 9443</name>
    <dbReference type="NCBI Taxonomy" id="1160281"/>
    <lineage>
        <taxon>Bacteria</taxon>
        <taxon>Bacillati</taxon>
        <taxon>Cyanobacteriota</taxon>
        <taxon>Cyanophyceae</taxon>
        <taxon>Oscillatoriophycideae</taxon>
        <taxon>Chroococcales</taxon>
        <taxon>Microcystaceae</taxon>
        <taxon>Microcystis</taxon>
    </lineage>
</organism>
<accession>I4G8X6</accession>
<evidence type="ECO:0000313" key="1">
    <source>
        <dbReference type="EMBL" id="CCI04387.1"/>
    </source>
</evidence>
<gene>
    <name evidence="1" type="ORF">MICAC_5560068</name>
</gene>
<sequence length="46" mass="5030">MTKELNPLFEGTVEDKLVYNGCEAHDAKSYLTAVETGEAIRSGLID</sequence>
<dbReference type="Proteomes" id="UP000003480">
    <property type="component" value="Unassembled WGS sequence"/>
</dbReference>
<protein>
    <submittedName>
        <fullName evidence="1">Uncharacterized protein</fullName>
    </submittedName>
</protein>
<reference evidence="1 2" key="1">
    <citation type="submission" date="2012-04" db="EMBL/GenBank/DDBJ databases">
        <authorList>
            <person name="Genoscope - CEA"/>
        </authorList>
    </citation>
    <scope>NUCLEOTIDE SEQUENCE [LARGE SCALE GENOMIC DNA]</scope>
    <source>
        <strain evidence="1 2">9443</strain>
    </source>
</reference>
<evidence type="ECO:0000313" key="2">
    <source>
        <dbReference type="Proteomes" id="UP000003480"/>
    </source>
</evidence>
<proteinExistence type="predicted"/>
<dbReference type="HOGENOM" id="CLU_3185799_0_0_3"/>